<keyword evidence="2" id="KW-1185">Reference proteome</keyword>
<reference evidence="1 2" key="1">
    <citation type="submission" date="2018-11" db="EMBL/GenBank/DDBJ databases">
        <title>Schleiferia aggregans sp. nov., a moderately thermophilic heterotrophic bacterium isolated from microbial mats at a terrestrial hot spring.</title>
        <authorList>
            <person name="Iino T."/>
            <person name="Ohkuma M."/>
            <person name="Haruta S."/>
        </authorList>
    </citation>
    <scope>NUCLEOTIDE SEQUENCE [LARGE SCALE GENOMIC DNA]</scope>
    <source>
        <strain evidence="1 2">LA</strain>
    </source>
</reference>
<gene>
    <name evidence="1" type="ORF">JCM31826_14970</name>
</gene>
<dbReference type="AlphaFoldDB" id="A0A401XLW3"/>
<name>A0A401XLW3_9FLAO</name>
<dbReference type="EMBL" id="BHZE01000014">
    <property type="protein sequence ID" value="GCD78015.1"/>
    <property type="molecule type" value="Genomic_DNA"/>
</dbReference>
<dbReference type="Proteomes" id="UP000286715">
    <property type="component" value="Unassembled WGS sequence"/>
</dbReference>
<proteinExistence type="predicted"/>
<protein>
    <submittedName>
        <fullName evidence="1">Uncharacterized protein</fullName>
    </submittedName>
</protein>
<accession>A0A401XLW3</accession>
<organism evidence="1 2">
    <name type="scientific">Thermaurantimonas aggregans</name>
    <dbReference type="NCBI Taxonomy" id="2173829"/>
    <lineage>
        <taxon>Bacteria</taxon>
        <taxon>Pseudomonadati</taxon>
        <taxon>Bacteroidota</taxon>
        <taxon>Flavobacteriia</taxon>
        <taxon>Flavobacteriales</taxon>
        <taxon>Schleiferiaceae</taxon>
        <taxon>Thermaurantimonas</taxon>
    </lineage>
</organism>
<evidence type="ECO:0000313" key="1">
    <source>
        <dbReference type="EMBL" id="GCD78015.1"/>
    </source>
</evidence>
<sequence>MLQNGQIRNLLCTIKLNLPKIHLDPALSNVANIFSRSRNTAIHYNEVIPIPSRDQNIMVTFAMREFVRQFI</sequence>
<evidence type="ECO:0000313" key="2">
    <source>
        <dbReference type="Proteomes" id="UP000286715"/>
    </source>
</evidence>
<comment type="caution">
    <text evidence="1">The sequence shown here is derived from an EMBL/GenBank/DDBJ whole genome shotgun (WGS) entry which is preliminary data.</text>
</comment>